<comment type="catalytic activity">
    <reaction evidence="7">
        <text>[(1-&gt;4)-beta-D-glucosyl](n) + UDP-alpha-D-glucose = [(1-&gt;4)-beta-D-glucosyl](n+1) + UDP + H(+)</text>
        <dbReference type="Rhea" id="RHEA:19929"/>
        <dbReference type="Rhea" id="RHEA-COMP:10033"/>
        <dbReference type="Rhea" id="RHEA-COMP:10034"/>
        <dbReference type="ChEBI" id="CHEBI:15378"/>
        <dbReference type="ChEBI" id="CHEBI:18246"/>
        <dbReference type="ChEBI" id="CHEBI:58223"/>
        <dbReference type="ChEBI" id="CHEBI:58885"/>
        <dbReference type="EC" id="2.4.1.12"/>
    </reaction>
</comment>
<feature type="transmembrane region" description="Helical" evidence="7">
    <location>
        <begin position="672"/>
        <end position="697"/>
    </location>
</feature>
<sequence>MQTRSTLNPRSYLRERLSLWKANGAGKAAIAVNAFFLALFLVFVPIEREPFRSIARRKAYFYPQVDFDRPRLLDPLRLFIQTFWLLFVKPSDPYHPVRSPWSRLVEAVVRILRALGAVISRIGSAWGAFCLALVRRLPALSDQGEKSEGGSGRGQTFLVWTIVLLGLALAALCITQPFTLEGQVIFLSFMFFSMIALVRVKARITLMLLFVISIVVSGRYLWWRATATLNTNTWLDVLFTSLLLGAELYAFAVMCFGYFQVCWTLDRKICPLPEDRSVWPDVDVFIPTYNESLDVIKPTVFAALNLDWPKEKLHVHILDDGSRDAFRQFADEVGAGYIKRDEHKHAKAGNINHALTVTSGEHIVIFDCDHVPSKDFLVSTVGWLVKDPKIALVQTPHHFYSPDPFEKNMHLDRALPIENSLFHDFIQKGNDTWNATMFCGSSAVMRRKALLEVGGIAVETVTEDAHTSLKLNRRGWKSAFIERPVASGLSTDTLAAHIGQRIRWARGMIQILRLDCPLLGRGLTLAQRLCFFNAMLHFLHGLPRIIFLLAPLPYMLADVYVIYATAASIFAYVIPHMVHSAVTNQRLQHGYRYPFLSGVYETVLAWYILIPTTVALIAPKIGKFNVTAKGGTIDSKYLDWHISKPYLVLIALNFAGLLAGFWKAFASPDPEYLTLAINMGWIVYNLMVLGATMAVAVEDVQKDKFPRVPLSLSAKATLADGSELPVEVCEFSQEGVRVLAPEGNEAAFAALQKMPAGETLQIELPADDGRTEVFRANVAPEDPTRTDLPKGGRDLVFKFEGYADERRFNSLTFSRRGIWAKKPDETIDDRFITGFLELGRIALYGYRSMIEFLPGRMLPALRDLIASLLPRTPRRDQDLVNLR</sequence>
<comment type="function">
    <text evidence="7">Catalytic subunit of cellulose synthase. It polymerizes uridine 5'-diphosphate glucose to cellulose.</text>
</comment>
<dbReference type="Gene3D" id="3.90.550.10">
    <property type="entry name" value="Spore Coat Polysaccharide Biosynthesis Protein SpsA, Chain A"/>
    <property type="match status" value="1"/>
</dbReference>
<feature type="transmembrane region" description="Helical" evidence="7">
    <location>
        <begin position="594"/>
        <end position="618"/>
    </location>
</feature>
<evidence type="ECO:0000256" key="4">
    <source>
        <dbReference type="ARBA" id="ARBA00022692"/>
    </source>
</evidence>
<feature type="transmembrane region" description="Helical" evidence="7">
    <location>
        <begin position="207"/>
        <end position="225"/>
    </location>
</feature>
<dbReference type="CDD" id="cd06421">
    <property type="entry name" value="CESA_CelA_like"/>
    <property type="match status" value="1"/>
</dbReference>
<evidence type="ECO:0000256" key="5">
    <source>
        <dbReference type="ARBA" id="ARBA00022989"/>
    </source>
</evidence>
<keyword evidence="6 7" id="KW-0472">Membrane</keyword>
<dbReference type="InterPro" id="IPR050321">
    <property type="entry name" value="Glycosyltr_2/OpgH_subfam"/>
</dbReference>
<comment type="pathway">
    <text evidence="7">Glycan metabolism; bacterial cellulose biosynthesis.</text>
</comment>
<keyword evidence="7" id="KW-0997">Cell inner membrane</keyword>
<dbReference type="GO" id="GO:0012505">
    <property type="term" value="C:endomembrane system"/>
    <property type="evidence" value="ECO:0007669"/>
    <property type="project" value="UniProtKB-SubCell"/>
</dbReference>
<keyword evidence="7" id="KW-0135">Cellulose biosynthesis</keyword>
<evidence type="ECO:0000256" key="1">
    <source>
        <dbReference type="ARBA" id="ARBA00004127"/>
    </source>
</evidence>
<dbReference type="GO" id="GO:0006011">
    <property type="term" value="P:UDP-alpha-D-glucose metabolic process"/>
    <property type="evidence" value="ECO:0007669"/>
    <property type="project" value="InterPro"/>
</dbReference>
<feature type="transmembrane region" description="Helical" evidence="7">
    <location>
        <begin position="237"/>
        <end position="259"/>
    </location>
</feature>
<accession>A0A6I1EHG4</accession>
<evidence type="ECO:0000256" key="6">
    <source>
        <dbReference type="ARBA" id="ARBA00023136"/>
    </source>
</evidence>
<feature type="transmembrane region" description="Helical" evidence="7">
    <location>
        <begin position="155"/>
        <end position="178"/>
    </location>
</feature>
<dbReference type="SUPFAM" id="SSF53448">
    <property type="entry name" value="Nucleotide-diphospho-sugar transferases"/>
    <property type="match status" value="1"/>
</dbReference>
<dbReference type="PANTHER" id="PTHR43867">
    <property type="entry name" value="CELLULOSE SYNTHASE CATALYTIC SUBUNIT A [UDP-FORMING]"/>
    <property type="match status" value="1"/>
</dbReference>
<dbReference type="EMBL" id="WEHX01000078">
    <property type="protein sequence ID" value="KAB7655978.1"/>
    <property type="molecule type" value="Genomic_DNA"/>
</dbReference>
<feature type="transmembrane region" description="Helical" evidence="7">
    <location>
        <begin position="545"/>
        <end position="574"/>
    </location>
</feature>
<evidence type="ECO:0000256" key="7">
    <source>
        <dbReference type="RuleBase" id="RU365020"/>
    </source>
</evidence>
<keyword evidence="4 7" id="KW-0812">Transmembrane</keyword>
<dbReference type="OrthoDB" id="9806824at2"/>
<dbReference type="GO" id="GO:0030244">
    <property type="term" value="P:cellulose biosynthetic process"/>
    <property type="evidence" value="ECO:0007669"/>
    <property type="project" value="UniProtKB-KW"/>
</dbReference>
<feature type="transmembrane region" description="Helical" evidence="7">
    <location>
        <begin position="184"/>
        <end position="200"/>
    </location>
</feature>
<protein>
    <recommendedName>
        <fullName evidence="7">Cellulose synthase catalytic subunit [UDP-forming]</fullName>
        <ecNumber evidence="7">2.4.1.12</ecNumber>
    </recommendedName>
</protein>
<dbReference type="AlphaFoldDB" id="A0A6I1EHG4"/>
<comment type="caution">
    <text evidence="9">The sequence shown here is derived from an EMBL/GenBank/DDBJ whole genome shotgun (WGS) entry which is preliminary data.</text>
</comment>
<dbReference type="PRINTS" id="PR01439">
    <property type="entry name" value="CELLSNTHASEA"/>
</dbReference>
<feature type="transmembrane region" description="Helical" evidence="7">
    <location>
        <begin position="28"/>
        <end position="46"/>
    </location>
</feature>
<evidence type="ECO:0000256" key="2">
    <source>
        <dbReference type="ARBA" id="ARBA00022676"/>
    </source>
</evidence>
<feature type="domain" description="Glycosyltransferase 2-like" evidence="8">
    <location>
        <begin position="284"/>
        <end position="452"/>
    </location>
</feature>
<feature type="transmembrane region" description="Helical" evidence="7">
    <location>
        <begin position="646"/>
        <end position="666"/>
    </location>
</feature>
<name>A0A6I1EHG4_9BURK</name>
<keyword evidence="2 7" id="KW-0328">Glycosyltransferase</keyword>
<dbReference type="PANTHER" id="PTHR43867:SF2">
    <property type="entry name" value="CELLULOSE SYNTHASE CATALYTIC SUBUNIT A [UDP-FORMING]"/>
    <property type="match status" value="1"/>
</dbReference>
<organism evidence="9 10">
    <name type="scientific">Sutterella seckii</name>
    <dbReference type="NCBI Taxonomy" id="1944635"/>
    <lineage>
        <taxon>Bacteria</taxon>
        <taxon>Pseudomonadati</taxon>
        <taxon>Pseudomonadota</taxon>
        <taxon>Betaproteobacteria</taxon>
        <taxon>Burkholderiales</taxon>
        <taxon>Sutterellaceae</taxon>
        <taxon>Sutterella</taxon>
    </lineage>
</organism>
<dbReference type="InterPro" id="IPR029044">
    <property type="entry name" value="Nucleotide-diphossugar_trans"/>
</dbReference>
<proteinExistence type="predicted"/>
<dbReference type="GO" id="GO:0016760">
    <property type="term" value="F:cellulose synthase (UDP-forming) activity"/>
    <property type="evidence" value="ECO:0007669"/>
    <property type="project" value="UniProtKB-EC"/>
</dbReference>
<dbReference type="UniPathway" id="UPA00694"/>
<gene>
    <name evidence="9" type="primary">bcsA</name>
    <name evidence="9" type="ORF">GBM95_09250</name>
</gene>
<dbReference type="GO" id="GO:0035438">
    <property type="term" value="F:cyclic-di-GMP binding"/>
    <property type="evidence" value="ECO:0007669"/>
    <property type="project" value="InterPro"/>
</dbReference>
<dbReference type="EC" id="2.4.1.12" evidence="7"/>
<dbReference type="Gene3D" id="2.40.10.220">
    <property type="entry name" value="predicted glycosyltransferase like domains"/>
    <property type="match status" value="1"/>
</dbReference>
<dbReference type="Pfam" id="PF00535">
    <property type="entry name" value="Glycos_transf_2"/>
    <property type="match status" value="1"/>
</dbReference>
<comment type="cofactor">
    <cofactor evidence="7">
        <name>Mg(2+)</name>
        <dbReference type="ChEBI" id="CHEBI:18420"/>
    </cofactor>
</comment>
<dbReference type="Proteomes" id="UP000430564">
    <property type="component" value="Unassembled WGS sequence"/>
</dbReference>
<dbReference type="InterPro" id="IPR003919">
    <property type="entry name" value="Cell_synth_A"/>
</dbReference>
<keyword evidence="7" id="KW-0973">c-di-GMP</keyword>
<evidence type="ECO:0000256" key="3">
    <source>
        <dbReference type="ARBA" id="ARBA00022679"/>
    </source>
</evidence>
<dbReference type="GO" id="GO:0005886">
    <property type="term" value="C:plasma membrane"/>
    <property type="evidence" value="ECO:0007669"/>
    <property type="project" value="UniProtKB-SubCell"/>
</dbReference>
<evidence type="ECO:0000313" key="9">
    <source>
        <dbReference type="EMBL" id="KAB7655978.1"/>
    </source>
</evidence>
<dbReference type="NCBIfam" id="TIGR03030">
    <property type="entry name" value="CelA"/>
    <property type="match status" value="1"/>
</dbReference>
<comment type="subcellular location">
    <subcellularLocation>
        <location evidence="7">Cell inner membrane</location>
    </subcellularLocation>
    <subcellularLocation>
        <location evidence="1">Endomembrane system</location>
        <topology evidence="1">Multi-pass membrane protein</topology>
    </subcellularLocation>
</comment>
<keyword evidence="3 7" id="KW-0808">Transferase</keyword>
<keyword evidence="7" id="KW-1003">Cell membrane</keyword>
<keyword evidence="5 7" id="KW-1133">Transmembrane helix</keyword>
<dbReference type="InterPro" id="IPR005150">
    <property type="entry name" value="Cellulose_synth"/>
</dbReference>
<dbReference type="InterPro" id="IPR001173">
    <property type="entry name" value="Glyco_trans_2-like"/>
</dbReference>
<evidence type="ECO:0000259" key="8">
    <source>
        <dbReference type="Pfam" id="PF00535"/>
    </source>
</evidence>
<reference evidence="9 10" key="1">
    <citation type="submission" date="2019-10" db="EMBL/GenBank/DDBJ databases">
        <title>Genome diversity of Sutterella seckii.</title>
        <authorList>
            <person name="Chaplin A.V."/>
            <person name="Sokolova S.R."/>
            <person name="Mosin K.A."/>
            <person name="Ivanova E.L."/>
            <person name="Kochetkova T.O."/>
            <person name="Goltsov A.Y."/>
            <person name="Trofimov D.Y."/>
            <person name="Efimov B.A."/>
        </authorList>
    </citation>
    <scope>NUCLEOTIDE SEQUENCE [LARGE SCALE GENOMIC DNA]</scope>
    <source>
        <strain evidence="9 10">ASD393</strain>
    </source>
</reference>
<dbReference type="Pfam" id="PF03552">
    <property type="entry name" value="Cellulose_synt"/>
    <property type="match status" value="1"/>
</dbReference>
<evidence type="ECO:0000313" key="10">
    <source>
        <dbReference type="Proteomes" id="UP000430564"/>
    </source>
</evidence>